<evidence type="ECO:0000256" key="2">
    <source>
        <dbReference type="ARBA" id="ARBA00009045"/>
    </source>
</evidence>
<dbReference type="GO" id="GO:0004252">
    <property type="term" value="F:serine-type endopeptidase activity"/>
    <property type="evidence" value="ECO:0007669"/>
    <property type="project" value="InterPro"/>
</dbReference>
<dbReference type="SUPFAM" id="SSF144091">
    <property type="entry name" value="Rhomboid-like"/>
    <property type="match status" value="1"/>
</dbReference>
<keyword evidence="5 7" id="KW-1133">Transmembrane helix</keyword>
<keyword evidence="4" id="KW-0378">Hydrolase</keyword>
<evidence type="ECO:0000313" key="10">
    <source>
        <dbReference type="Proteomes" id="UP000054350"/>
    </source>
</evidence>
<dbReference type="GO" id="GO:0006465">
    <property type="term" value="P:signal peptide processing"/>
    <property type="evidence" value="ECO:0007669"/>
    <property type="project" value="TreeGrafter"/>
</dbReference>
<dbReference type="PANTHER" id="PTHR43731:SF14">
    <property type="entry name" value="PRESENILIN-ASSOCIATED RHOMBOID-LIKE PROTEIN, MITOCHONDRIAL"/>
    <property type="match status" value="1"/>
</dbReference>
<dbReference type="OMA" id="DEAYSHA"/>
<evidence type="ECO:0000256" key="7">
    <source>
        <dbReference type="SAM" id="Phobius"/>
    </source>
</evidence>
<evidence type="ECO:0000256" key="4">
    <source>
        <dbReference type="ARBA" id="ARBA00022801"/>
    </source>
</evidence>
<protein>
    <recommendedName>
        <fullName evidence="8">Peptidase S54 rhomboid domain-containing protein</fullName>
    </recommendedName>
</protein>
<feature type="transmembrane region" description="Helical" evidence="7">
    <location>
        <begin position="299"/>
        <end position="320"/>
    </location>
</feature>
<feature type="transmembrane region" description="Helical" evidence="7">
    <location>
        <begin position="193"/>
        <end position="210"/>
    </location>
</feature>
<dbReference type="InterPro" id="IPR035952">
    <property type="entry name" value="Rhomboid-like_sf"/>
</dbReference>
<gene>
    <name evidence="9" type="ORF">AMAG_02105</name>
</gene>
<dbReference type="Proteomes" id="UP000054350">
    <property type="component" value="Unassembled WGS sequence"/>
</dbReference>
<dbReference type="PANTHER" id="PTHR43731">
    <property type="entry name" value="RHOMBOID PROTEASE"/>
    <property type="match status" value="1"/>
</dbReference>
<dbReference type="InterPro" id="IPR050925">
    <property type="entry name" value="Rhomboid_protease_S54"/>
</dbReference>
<accession>A0A0L0S1N1</accession>
<proteinExistence type="inferred from homology"/>
<dbReference type="AlphaFoldDB" id="A0A0L0S1N1"/>
<dbReference type="OrthoDB" id="10260614at2759"/>
<keyword evidence="10" id="KW-1185">Reference proteome</keyword>
<dbReference type="InterPro" id="IPR022764">
    <property type="entry name" value="Peptidase_S54_rhomboid_dom"/>
</dbReference>
<evidence type="ECO:0000256" key="3">
    <source>
        <dbReference type="ARBA" id="ARBA00022692"/>
    </source>
</evidence>
<comment type="similarity">
    <text evidence="2">Belongs to the peptidase S54 family.</text>
</comment>
<dbReference type="Gene3D" id="1.20.1540.10">
    <property type="entry name" value="Rhomboid-like"/>
    <property type="match status" value="1"/>
</dbReference>
<reference evidence="10" key="2">
    <citation type="submission" date="2009-11" db="EMBL/GenBank/DDBJ databases">
        <title>The Genome Sequence of Allomyces macrogynus strain ATCC 38327.</title>
        <authorList>
            <consortium name="The Broad Institute Genome Sequencing Platform"/>
            <person name="Russ C."/>
            <person name="Cuomo C."/>
            <person name="Shea T."/>
            <person name="Young S.K."/>
            <person name="Zeng Q."/>
            <person name="Koehrsen M."/>
            <person name="Haas B."/>
            <person name="Borodovsky M."/>
            <person name="Guigo R."/>
            <person name="Alvarado L."/>
            <person name="Berlin A."/>
            <person name="Borenstein D."/>
            <person name="Chen Z."/>
            <person name="Engels R."/>
            <person name="Freedman E."/>
            <person name="Gellesch M."/>
            <person name="Goldberg J."/>
            <person name="Griggs A."/>
            <person name="Gujja S."/>
            <person name="Heiman D."/>
            <person name="Hepburn T."/>
            <person name="Howarth C."/>
            <person name="Jen D."/>
            <person name="Larson L."/>
            <person name="Lewis B."/>
            <person name="Mehta T."/>
            <person name="Park D."/>
            <person name="Pearson M."/>
            <person name="Roberts A."/>
            <person name="Saif S."/>
            <person name="Shenoy N."/>
            <person name="Sisk P."/>
            <person name="Stolte C."/>
            <person name="Sykes S."/>
            <person name="Walk T."/>
            <person name="White J."/>
            <person name="Yandava C."/>
            <person name="Burger G."/>
            <person name="Gray M.W."/>
            <person name="Holland P.W.H."/>
            <person name="King N."/>
            <person name="Lang F.B.F."/>
            <person name="Roger A.J."/>
            <person name="Ruiz-Trillo I."/>
            <person name="Lander E."/>
            <person name="Nusbaum C."/>
        </authorList>
    </citation>
    <scope>NUCLEOTIDE SEQUENCE [LARGE SCALE GENOMIC DNA]</scope>
    <source>
        <strain evidence="10">ATCC 38327</strain>
    </source>
</reference>
<dbReference type="VEuPathDB" id="FungiDB:AMAG_02105"/>
<keyword evidence="6 7" id="KW-0472">Membrane</keyword>
<reference evidence="9 10" key="1">
    <citation type="submission" date="2009-11" db="EMBL/GenBank/DDBJ databases">
        <title>Annotation of Allomyces macrogynus ATCC 38327.</title>
        <authorList>
            <consortium name="The Broad Institute Genome Sequencing Platform"/>
            <person name="Russ C."/>
            <person name="Cuomo C."/>
            <person name="Burger G."/>
            <person name="Gray M.W."/>
            <person name="Holland P.W.H."/>
            <person name="King N."/>
            <person name="Lang F.B.F."/>
            <person name="Roger A.J."/>
            <person name="Ruiz-Trillo I."/>
            <person name="Young S.K."/>
            <person name="Zeng Q."/>
            <person name="Gargeya S."/>
            <person name="Fitzgerald M."/>
            <person name="Haas B."/>
            <person name="Abouelleil A."/>
            <person name="Alvarado L."/>
            <person name="Arachchi H.M."/>
            <person name="Berlin A."/>
            <person name="Chapman S.B."/>
            <person name="Gearin G."/>
            <person name="Goldberg J."/>
            <person name="Griggs A."/>
            <person name="Gujja S."/>
            <person name="Hansen M."/>
            <person name="Heiman D."/>
            <person name="Howarth C."/>
            <person name="Larimer J."/>
            <person name="Lui A."/>
            <person name="MacDonald P.J.P."/>
            <person name="McCowen C."/>
            <person name="Montmayeur A."/>
            <person name="Murphy C."/>
            <person name="Neiman D."/>
            <person name="Pearson M."/>
            <person name="Priest M."/>
            <person name="Roberts A."/>
            <person name="Saif S."/>
            <person name="Shea T."/>
            <person name="Sisk P."/>
            <person name="Stolte C."/>
            <person name="Sykes S."/>
            <person name="Wortman J."/>
            <person name="Nusbaum C."/>
            <person name="Birren B."/>
        </authorList>
    </citation>
    <scope>NUCLEOTIDE SEQUENCE [LARGE SCALE GENOMIC DNA]</scope>
    <source>
        <strain evidence="9 10">ATCC 38327</strain>
    </source>
</reference>
<feature type="transmembrane region" description="Helical" evidence="7">
    <location>
        <begin position="103"/>
        <end position="121"/>
    </location>
</feature>
<dbReference type="Pfam" id="PF01694">
    <property type="entry name" value="Rhomboid"/>
    <property type="match status" value="1"/>
</dbReference>
<feature type="transmembrane region" description="Helical" evidence="7">
    <location>
        <begin position="272"/>
        <end position="292"/>
    </location>
</feature>
<evidence type="ECO:0000256" key="6">
    <source>
        <dbReference type="ARBA" id="ARBA00023136"/>
    </source>
</evidence>
<dbReference type="eggNOG" id="KOG2980">
    <property type="taxonomic scope" value="Eukaryota"/>
</dbReference>
<evidence type="ECO:0000259" key="8">
    <source>
        <dbReference type="Pfam" id="PF01694"/>
    </source>
</evidence>
<dbReference type="STRING" id="578462.A0A0L0S1N1"/>
<organism evidence="9 10">
    <name type="scientific">Allomyces macrogynus (strain ATCC 38327)</name>
    <name type="common">Allomyces javanicus var. macrogynus</name>
    <dbReference type="NCBI Taxonomy" id="578462"/>
    <lineage>
        <taxon>Eukaryota</taxon>
        <taxon>Fungi</taxon>
        <taxon>Fungi incertae sedis</taxon>
        <taxon>Blastocladiomycota</taxon>
        <taxon>Blastocladiomycetes</taxon>
        <taxon>Blastocladiales</taxon>
        <taxon>Blastocladiaceae</taxon>
        <taxon>Allomyces</taxon>
    </lineage>
</organism>
<sequence length="405" mass="44745">MLHHLALTAARPLSSASTRTAALRSLLHQRSLTWSTRSALQSALLPRRNLLHPTLLSHALSTTAVARSPRSSPVHQPAIEIVVDADEQPSHSGQRRVRYLRPTLFAVAGSFAAFLLGVYFYDQQQYAAVSGAGGRRILTLREVLMRRREDAEEARAAILRRIARWPESVPLEAKKAVAMVVNKWFALHDSQKTMTGLIAINTAVFLLWQLPHPAVQRFMYQWFTHNPLSGKSITLLTSMFSHQTALHLGLNMFGLWSFGSFVHHAFGGREEFLAFYIAAGLLSGLGSHVLSLRTMQHASILPSLGASGALFACLGVATVQAPDTNVGLAFVPGISTPIKYVFPGLVALDLVGVVRNWRLFDHFAHLSGSMFGFAYMTFGREILWYNTLEKYIELKHGLAVKTGRA</sequence>
<evidence type="ECO:0000313" key="9">
    <source>
        <dbReference type="EMBL" id="KNE56279.1"/>
    </source>
</evidence>
<dbReference type="EMBL" id="GG745330">
    <property type="protein sequence ID" value="KNE56279.1"/>
    <property type="molecule type" value="Genomic_DNA"/>
</dbReference>
<keyword evidence="3 7" id="KW-0812">Transmembrane</keyword>
<feature type="domain" description="Peptidase S54 rhomboid" evidence="8">
    <location>
        <begin position="232"/>
        <end position="377"/>
    </location>
</feature>
<evidence type="ECO:0000256" key="5">
    <source>
        <dbReference type="ARBA" id="ARBA00022989"/>
    </source>
</evidence>
<evidence type="ECO:0000256" key="1">
    <source>
        <dbReference type="ARBA" id="ARBA00004141"/>
    </source>
</evidence>
<feature type="transmembrane region" description="Helical" evidence="7">
    <location>
        <begin position="245"/>
        <end position="266"/>
    </location>
</feature>
<name>A0A0L0S1N1_ALLM3</name>
<dbReference type="GO" id="GO:0016020">
    <property type="term" value="C:membrane"/>
    <property type="evidence" value="ECO:0007669"/>
    <property type="project" value="UniProtKB-SubCell"/>
</dbReference>
<comment type="subcellular location">
    <subcellularLocation>
        <location evidence="1">Membrane</location>
        <topology evidence="1">Multi-pass membrane protein</topology>
    </subcellularLocation>
</comment>